<keyword evidence="1 3" id="KW-0863">Zinc-finger</keyword>
<dbReference type="Gene3D" id="1.10.510.10">
    <property type="entry name" value="Transferase(Phosphotransferase) domain 1"/>
    <property type="match status" value="2"/>
</dbReference>
<comment type="caution">
    <text evidence="7">The sequence shown here is derived from an EMBL/GenBank/DDBJ whole genome shotgun (WGS) entry which is preliminary data.</text>
</comment>
<dbReference type="EMBL" id="CAJOBE010000260">
    <property type="protein sequence ID" value="CAF3607975.1"/>
    <property type="molecule type" value="Genomic_DNA"/>
</dbReference>
<dbReference type="InterPro" id="IPR001841">
    <property type="entry name" value="Znf_RING"/>
</dbReference>
<dbReference type="InterPro" id="IPR008271">
    <property type="entry name" value="Ser/Thr_kinase_AS"/>
</dbReference>
<evidence type="ECO:0000313" key="6">
    <source>
        <dbReference type="EMBL" id="CAF3607975.1"/>
    </source>
</evidence>
<dbReference type="Pfam" id="PF13920">
    <property type="entry name" value="zf-C3HC4_3"/>
    <property type="match status" value="1"/>
</dbReference>
<organism evidence="7 8">
    <name type="scientific">Rotaria sordida</name>
    <dbReference type="NCBI Taxonomy" id="392033"/>
    <lineage>
        <taxon>Eukaryota</taxon>
        <taxon>Metazoa</taxon>
        <taxon>Spiralia</taxon>
        <taxon>Gnathifera</taxon>
        <taxon>Rotifera</taxon>
        <taxon>Eurotatoria</taxon>
        <taxon>Bdelloidea</taxon>
        <taxon>Philodinida</taxon>
        <taxon>Philodinidae</taxon>
        <taxon>Rotaria</taxon>
    </lineage>
</organism>
<dbReference type="Gene3D" id="3.30.40.10">
    <property type="entry name" value="Zinc/RING finger domain, C3HC4 (zinc finger)"/>
    <property type="match status" value="1"/>
</dbReference>
<dbReference type="GO" id="GO:0005524">
    <property type="term" value="F:ATP binding"/>
    <property type="evidence" value="ECO:0007669"/>
    <property type="project" value="InterPro"/>
</dbReference>
<dbReference type="GO" id="GO:0004674">
    <property type="term" value="F:protein serine/threonine kinase activity"/>
    <property type="evidence" value="ECO:0007669"/>
    <property type="project" value="TreeGrafter"/>
</dbReference>
<keyword evidence="2" id="KW-0862">Zinc</keyword>
<sequence length="190" mass="21614">MHAYDLVHRDIKVENILMDEDEVYLADFGTCQVGIENTTLVGFLPLPPELIQTLDSSSNDSTRQYSYQDVYTPPSNNINEQLHLLDRKKVPEKYCQLIARCVNKDPNQRPTAKEIVDELDSIEKSSCVICEEAPRFAHFEPCGHKALCVQCLNQIQQTPQPKCVICRQMFTNVQKDDNANTFFASSLNST</sequence>
<dbReference type="AlphaFoldDB" id="A0A818PI73"/>
<evidence type="ECO:0000256" key="3">
    <source>
        <dbReference type="PROSITE-ProRule" id="PRU00175"/>
    </source>
</evidence>
<protein>
    <recommendedName>
        <fullName evidence="9">RING-type domain-containing protein</fullName>
    </recommendedName>
</protein>
<keyword evidence="1 3" id="KW-0479">Metal-binding</keyword>
<dbReference type="InterPro" id="IPR011009">
    <property type="entry name" value="Kinase-like_dom_sf"/>
</dbReference>
<dbReference type="EMBL" id="CAJOAX010000614">
    <property type="protein sequence ID" value="CAF3623388.1"/>
    <property type="molecule type" value="Genomic_DNA"/>
</dbReference>
<dbReference type="PROSITE" id="PS50011">
    <property type="entry name" value="PROTEIN_KINASE_DOM"/>
    <property type="match status" value="1"/>
</dbReference>
<dbReference type="SUPFAM" id="SSF57850">
    <property type="entry name" value="RING/U-box"/>
    <property type="match status" value="1"/>
</dbReference>
<evidence type="ECO:0008006" key="9">
    <source>
        <dbReference type="Google" id="ProtNLM"/>
    </source>
</evidence>
<evidence type="ECO:0000259" key="4">
    <source>
        <dbReference type="PROSITE" id="PS50011"/>
    </source>
</evidence>
<evidence type="ECO:0000256" key="1">
    <source>
        <dbReference type="ARBA" id="ARBA00022771"/>
    </source>
</evidence>
<accession>A0A818PI73</accession>
<dbReference type="PANTHER" id="PTHR44329">
    <property type="entry name" value="SERINE/THREONINE-PROTEIN KINASE TNNI3K-RELATED"/>
    <property type="match status" value="1"/>
</dbReference>
<feature type="domain" description="RING-type" evidence="5">
    <location>
        <begin position="127"/>
        <end position="167"/>
    </location>
</feature>
<dbReference type="InterPro" id="IPR000719">
    <property type="entry name" value="Prot_kinase_dom"/>
</dbReference>
<evidence type="ECO:0000313" key="7">
    <source>
        <dbReference type="EMBL" id="CAF3623388.1"/>
    </source>
</evidence>
<dbReference type="SUPFAM" id="SSF56112">
    <property type="entry name" value="Protein kinase-like (PK-like)"/>
    <property type="match status" value="1"/>
</dbReference>
<feature type="domain" description="Protein kinase" evidence="4">
    <location>
        <begin position="1"/>
        <end position="122"/>
    </location>
</feature>
<dbReference type="InterPro" id="IPR051681">
    <property type="entry name" value="Ser/Thr_Kinases-Pseudokinases"/>
</dbReference>
<dbReference type="PROSITE" id="PS50089">
    <property type="entry name" value="ZF_RING_2"/>
    <property type="match status" value="1"/>
</dbReference>
<name>A0A818PI73_9BILA</name>
<evidence type="ECO:0000313" key="8">
    <source>
        <dbReference type="Proteomes" id="UP000663823"/>
    </source>
</evidence>
<reference evidence="7" key="1">
    <citation type="submission" date="2021-02" db="EMBL/GenBank/DDBJ databases">
        <authorList>
            <person name="Nowell W R."/>
        </authorList>
    </citation>
    <scope>NUCLEOTIDE SEQUENCE</scope>
</reference>
<proteinExistence type="predicted"/>
<evidence type="ECO:0000259" key="5">
    <source>
        <dbReference type="PROSITE" id="PS50089"/>
    </source>
</evidence>
<dbReference type="PROSITE" id="PS00108">
    <property type="entry name" value="PROTEIN_KINASE_ST"/>
    <property type="match status" value="1"/>
</dbReference>
<evidence type="ECO:0000256" key="2">
    <source>
        <dbReference type="ARBA" id="ARBA00022833"/>
    </source>
</evidence>
<dbReference type="Proteomes" id="UP000663823">
    <property type="component" value="Unassembled WGS sequence"/>
</dbReference>
<dbReference type="GO" id="GO:0008270">
    <property type="term" value="F:zinc ion binding"/>
    <property type="evidence" value="ECO:0007669"/>
    <property type="project" value="UniProtKB-KW"/>
</dbReference>
<dbReference type="InterPro" id="IPR013083">
    <property type="entry name" value="Znf_RING/FYVE/PHD"/>
</dbReference>
<dbReference type="Proteomes" id="UP000663874">
    <property type="component" value="Unassembled WGS sequence"/>
</dbReference>
<gene>
    <name evidence="6" type="ORF">FNK824_LOCUS3761</name>
    <name evidence="7" type="ORF">OTI717_LOCUS7927</name>
</gene>